<keyword evidence="6" id="KW-1185">Reference proteome</keyword>
<evidence type="ECO:0000256" key="2">
    <source>
        <dbReference type="ARBA" id="ARBA00023125"/>
    </source>
</evidence>
<dbReference type="PROSITE" id="PS50949">
    <property type="entry name" value="HTH_GNTR"/>
    <property type="match status" value="1"/>
</dbReference>
<keyword evidence="2" id="KW-0238">DNA-binding</keyword>
<dbReference type="Gene3D" id="1.10.10.10">
    <property type="entry name" value="Winged helix-like DNA-binding domain superfamily/Winged helix DNA-binding domain"/>
    <property type="match status" value="1"/>
</dbReference>
<dbReference type="Pfam" id="PF00392">
    <property type="entry name" value="GntR"/>
    <property type="match status" value="1"/>
</dbReference>
<organism evidence="5 6">
    <name type="scientific">Pseudonocardia zijingensis</name>
    <dbReference type="NCBI Taxonomy" id="153376"/>
    <lineage>
        <taxon>Bacteria</taxon>
        <taxon>Bacillati</taxon>
        <taxon>Actinomycetota</taxon>
        <taxon>Actinomycetes</taxon>
        <taxon>Pseudonocardiales</taxon>
        <taxon>Pseudonocardiaceae</taxon>
        <taxon>Pseudonocardia</taxon>
    </lineage>
</organism>
<evidence type="ECO:0000313" key="6">
    <source>
        <dbReference type="Proteomes" id="UP001499967"/>
    </source>
</evidence>
<evidence type="ECO:0000313" key="5">
    <source>
        <dbReference type="EMBL" id="GAA0934922.1"/>
    </source>
</evidence>
<comment type="caution">
    <text evidence="5">The sequence shown here is derived from an EMBL/GenBank/DDBJ whole genome shotgun (WGS) entry which is preliminary data.</text>
</comment>
<dbReference type="PANTHER" id="PTHR43537:SF20">
    <property type="entry name" value="HTH-TYPE TRANSCRIPTIONAL REPRESSOR GLAR"/>
    <property type="match status" value="1"/>
</dbReference>
<dbReference type="SUPFAM" id="SSF48008">
    <property type="entry name" value="GntR ligand-binding domain-like"/>
    <property type="match status" value="1"/>
</dbReference>
<keyword evidence="1" id="KW-0805">Transcription regulation</keyword>
<dbReference type="Gene3D" id="1.20.120.530">
    <property type="entry name" value="GntR ligand-binding domain-like"/>
    <property type="match status" value="1"/>
</dbReference>
<reference evidence="5 6" key="1">
    <citation type="journal article" date="2019" name="Int. J. Syst. Evol. Microbiol.">
        <title>The Global Catalogue of Microorganisms (GCM) 10K type strain sequencing project: providing services to taxonomists for standard genome sequencing and annotation.</title>
        <authorList>
            <consortium name="The Broad Institute Genomics Platform"/>
            <consortium name="The Broad Institute Genome Sequencing Center for Infectious Disease"/>
            <person name="Wu L."/>
            <person name="Ma J."/>
        </authorList>
    </citation>
    <scope>NUCLEOTIDE SEQUENCE [LARGE SCALE GENOMIC DNA]</scope>
    <source>
        <strain evidence="5 6">JCM 11117</strain>
    </source>
</reference>
<dbReference type="SUPFAM" id="SSF46785">
    <property type="entry name" value="Winged helix' DNA-binding domain"/>
    <property type="match status" value="1"/>
</dbReference>
<dbReference type="SMART" id="SM00345">
    <property type="entry name" value="HTH_GNTR"/>
    <property type="match status" value="1"/>
</dbReference>
<feature type="domain" description="HTH gntR-type" evidence="4">
    <location>
        <begin position="51"/>
        <end position="118"/>
    </location>
</feature>
<evidence type="ECO:0000259" key="4">
    <source>
        <dbReference type="PROSITE" id="PS50949"/>
    </source>
</evidence>
<accession>A0ABN1PXV6</accession>
<dbReference type="InterPro" id="IPR008920">
    <property type="entry name" value="TF_FadR/GntR_C"/>
</dbReference>
<dbReference type="Pfam" id="PF07729">
    <property type="entry name" value="FCD"/>
    <property type="match status" value="1"/>
</dbReference>
<gene>
    <name evidence="5" type="ORF">GCM10009559_25910</name>
</gene>
<name>A0ABN1PXV6_9PSEU</name>
<dbReference type="SMART" id="SM00895">
    <property type="entry name" value="FCD"/>
    <property type="match status" value="1"/>
</dbReference>
<dbReference type="InterPro" id="IPR036388">
    <property type="entry name" value="WH-like_DNA-bd_sf"/>
</dbReference>
<dbReference type="InterPro" id="IPR036390">
    <property type="entry name" value="WH_DNA-bd_sf"/>
</dbReference>
<evidence type="ECO:0000256" key="3">
    <source>
        <dbReference type="ARBA" id="ARBA00023163"/>
    </source>
</evidence>
<keyword evidence="3" id="KW-0804">Transcription</keyword>
<dbReference type="InterPro" id="IPR011711">
    <property type="entry name" value="GntR_C"/>
</dbReference>
<dbReference type="InterPro" id="IPR000524">
    <property type="entry name" value="Tscrpt_reg_HTH_GntR"/>
</dbReference>
<proteinExistence type="predicted"/>
<dbReference type="Proteomes" id="UP001499967">
    <property type="component" value="Unassembled WGS sequence"/>
</dbReference>
<protein>
    <submittedName>
        <fullName evidence="5">GntR family transcriptional regulator</fullName>
    </submittedName>
</protein>
<evidence type="ECO:0000256" key="1">
    <source>
        <dbReference type="ARBA" id="ARBA00023015"/>
    </source>
</evidence>
<dbReference type="EMBL" id="BAAAHP010000075">
    <property type="protein sequence ID" value="GAA0934922.1"/>
    <property type="molecule type" value="Genomic_DNA"/>
</dbReference>
<sequence>MGFAPPSGTLVRSQCQPILEILTPQICARHLSKIPLITYHAGMARARSTSPTRSDVVLARIRADILNGRLTPGSRLGFADLGERYEVSSGVLREVLPRLVEQGLAESVPQQGFRVIDVSIERLTQLTDARVAIETLITRRAVAEGDIAWESTVVAAHHALARIGDLTSGADITDDWLTAHEAFHAAVLGGCHNAFLLDTAVRLRSISEVYRCWSRPEHNRTHRNLAREHREIMEAAIGRNADQAAERTETHIRRTTELLIAGLPSEHAIA</sequence>
<dbReference type="PANTHER" id="PTHR43537">
    <property type="entry name" value="TRANSCRIPTIONAL REGULATOR, GNTR FAMILY"/>
    <property type="match status" value="1"/>
</dbReference>